<dbReference type="RefSeq" id="WP_012446911.1">
    <property type="nucleotide sequence ID" value="NC_010718.1"/>
</dbReference>
<accession>B2A5T1</accession>
<evidence type="ECO:0000313" key="4">
    <source>
        <dbReference type="Proteomes" id="UP000001683"/>
    </source>
</evidence>
<evidence type="ECO:0000313" key="3">
    <source>
        <dbReference type="EMBL" id="ACB84024.1"/>
    </source>
</evidence>
<dbReference type="InterPro" id="IPR007044">
    <property type="entry name" value="Cyclodeamin/CycHdrlase"/>
</dbReference>
<dbReference type="HOGENOM" id="CLU_088419_0_0_9"/>
<dbReference type="InParanoid" id="B2A5T1"/>
<dbReference type="OrthoDB" id="7959174at2"/>
<organism evidence="3 4">
    <name type="scientific">Natranaerobius thermophilus (strain ATCC BAA-1301 / DSM 18059 / JW/NM-WN-LF)</name>
    <dbReference type="NCBI Taxonomy" id="457570"/>
    <lineage>
        <taxon>Bacteria</taxon>
        <taxon>Bacillati</taxon>
        <taxon>Bacillota</taxon>
        <taxon>Clostridia</taxon>
        <taxon>Natranaerobiales</taxon>
        <taxon>Natranaerobiaceae</taxon>
        <taxon>Natranaerobius</taxon>
    </lineage>
</organism>
<dbReference type="InterPro" id="IPR036178">
    <property type="entry name" value="Formintransfe-cycloase-like_sf"/>
</dbReference>
<dbReference type="AlphaFoldDB" id="B2A5T1"/>
<dbReference type="Pfam" id="PF04961">
    <property type="entry name" value="FTCD_C"/>
    <property type="match status" value="1"/>
</dbReference>
<keyword evidence="3" id="KW-0808">Transferase</keyword>
<sequence length="212" mass="23597">MSLTEKTVEEFLEVLSSKEPAPGGGSVSALAGSLGSCLTTMVGNLTIGKKRYRNLDEAEQRELDEKFEQVQKIKTNLDNLIDRDKEAFDEVMAAVKMPKETEEEKAKRREALQKATQTALEVPLETARECLKVLQLQEAFARNGNPNAITDVGVGALMAYAGIEGAIYNVKINLSDLKDENYKKQVEQEVEKLLTEGQQLKEKIQSMVDEKM</sequence>
<feature type="domain" description="Cyclodeaminase/cyclohydrolase" evidence="2">
    <location>
        <begin position="7"/>
        <end position="191"/>
    </location>
</feature>
<protein>
    <submittedName>
        <fullName evidence="3">Formiminotransferase-cyclodeaminase</fullName>
    </submittedName>
</protein>
<reference evidence="3 4" key="2">
    <citation type="journal article" date="2011" name="J. Bacteriol.">
        <title>Complete genome sequence of the anaerobic, halophilic alkalithermophile Natranaerobius thermophilus JW/NM-WN-LF.</title>
        <authorList>
            <person name="Zhao B."/>
            <person name="Mesbah N.M."/>
            <person name="Dalin E."/>
            <person name="Goodwin L."/>
            <person name="Nolan M."/>
            <person name="Pitluck S."/>
            <person name="Chertkov O."/>
            <person name="Brettin T.S."/>
            <person name="Han J."/>
            <person name="Larimer F.W."/>
            <person name="Land M.L."/>
            <person name="Hauser L."/>
            <person name="Kyrpides N."/>
            <person name="Wiegel J."/>
        </authorList>
    </citation>
    <scope>NUCLEOTIDE SEQUENCE [LARGE SCALE GENOMIC DNA]</scope>
    <source>
        <strain evidence="4">ATCC BAA-1301 / DSM 18059 / JW/NM-WN-LF</strain>
    </source>
</reference>
<dbReference type="GO" id="GO:0016740">
    <property type="term" value="F:transferase activity"/>
    <property type="evidence" value="ECO:0007669"/>
    <property type="project" value="UniProtKB-KW"/>
</dbReference>
<dbReference type="EMBL" id="CP001034">
    <property type="protein sequence ID" value="ACB84024.1"/>
    <property type="molecule type" value="Genomic_DNA"/>
</dbReference>
<gene>
    <name evidence="3" type="ordered locus">Nther_0428</name>
</gene>
<proteinExistence type="predicted"/>
<dbReference type="STRING" id="457570.Nther_0428"/>
<evidence type="ECO:0000256" key="1">
    <source>
        <dbReference type="SAM" id="Coils"/>
    </source>
</evidence>
<name>B2A5T1_NATTJ</name>
<dbReference type="SUPFAM" id="SSF101262">
    <property type="entry name" value="Methenyltetrahydrofolate cyclohydrolase-like"/>
    <property type="match status" value="1"/>
</dbReference>
<dbReference type="Proteomes" id="UP000001683">
    <property type="component" value="Chromosome"/>
</dbReference>
<dbReference type="Gene3D" id="1.20.120.680">
    <property type="entry name" value="Formiminotetrahydrofolate cyclodeaminase monomer, up-and-down helical bundle"/>
    <property type="match status" value="1"/>
</dbReference>
<dbReference type="eggNOG" id="COG3404">
    <property type="taxonomic scope" value="Bacteria"/>
</dbReference>
<keyword evidence="1" id="KW-0175">Coiled coil</keyword>
<feature type="coiled-coil region" evidence="1">
    <location>
        <begin position="183"/>
        <end position="210"/>
    </location>
</feature>
<evidence type="ECO:0000259" key="2">
    <source>
        <dbReference type="Pfam" id="PF04961"/>
    </source>
</evidence>
<keyword evidence="4" id="KW-1185">Reference proteome</keyword>
<dbReference type="KEGG" id="nth:Nther_0428"/>
<reference evidence="3 4" key="1">
    <citation type="submission" date="2008-04" db="EMBL/GenBank/DDBJ databases">
        <title>Complete sequence of chromosome of Natranaerobius thermophilus JW/NM-WN-LF.</title>
        <authorList>
            <consortium name="US DOE Joint Genome Institute"/>
            <person name="Copeland A."/>
            <person name="Lucas S."/>
            <person name="Lapidus A."/>
            <person name="Glavina del Rio T."/>
            <person name="Dalin E."/>
            <person name="Tice H."/>
            <person name="Bruce D."/>
            <person name="Goodwin L."/>
            <person name="Pitluck S."/>
            <person name="Chertkov O."/>
            <person name="Brettin T."/>
            <person name="Detter J.C."/>
            <person name="Han C."/>
            <person name="Kuske C.R."/>
            <person name="Schmutz J."/>
            <person name="Larimer F."/>
            <person name="Land M."/>
            <person name="Hauser L."/>
            <person name="Kyrpides N."/>
            <person name="Lykidis A."/>
            <person name="Mesbah N.M."/>
            <person name="Wiegel J."/>
        </authorList>
    </citation>
    <scope>NUCLEOTIDE SEQUENCE [LARGE SCALE GENOMIC DNA]</scope>
    <source>
        <strain evidence="4">ATCC BAA-1301 / DSM 18059 / JW/NM-WN-LF</strain>
    </source>
</reference>